<feature type="transmembrane region" description="Helical" evidence="7">
    <location>
        <begin position="110"/>
        <end position="132"/>
    </location>
</feature>
<gene>
    <name evidence="8" type="primary">chrA</name>
    <name evidence="8" type="ORF">HPTL_1311</name>
</gene>
<dbReference type="AlphaFoldDB" id="A0A2Z6DZA4"/>
<protein>
    <submittedName>
        <fullName evidence="8">Chromate transporter subunit A</fullName>
    </submittedName>
</protein>
<keyword evidence="4 7" id="KW-0812">Transmembrane</keyword>
<reference evidence="8 9" key="1">
    <citation type="submission" date="2018-04" db="EMBL/GenBank/DDBJ databases">
        <title>Complete genome sequence of Hydrogenophilus thermoluteolus TH-1.</title>
        <authorList>
            <person name="Arai H."/>
        </authorList>
    </citation>
    <scope>NUCLEOTIDE SEQUENCE [LARGE SCALE GENOMIC DNA]</scope>
    <source>
        <strain evidence="8 9">TH-1</strain>
    </source>
</reference>
<evidence type="ECO:0000313" key="8">
    <source>
        <dbReference type="EMBL" id="BBD77575.1"/>
    </source>
</evidence>
<evidence type="ECO:0000256" key="7">
    <source>
        <dbReference type="SAM" id="Phobius"/>
    </source>
</evidence>
<comment type="similarity">
    <text evidence="2">Belongs to the chromate ion transporter (CHR) (TC 2.A.51) family.</text>
</comment>
<evidence type="ECO:0000256" key="5">
    <source>
        <dbReference type="ARBA" id="ARBA00022989"/>
    </source>
</evidence>
<evidence type="ECO:0000256" key="2">
    <source>
        <dbReference type="ARBA" id="ARBA00005262"/>
    </source>
</evidence>
<accession>A0A2Z6DZA4</accession>
<evidence type="ECO:0000256" key="4">
    <source>
        <dbReference type="ARBA" id="ARBA00022692"/>
    </source>
</evidence>
<dbReference type="OrthoDB" id="556585at2"/>
<keyword evidence="9" id="KW-1185">Reference proteome</keyword>
<dbReference type="Pfam" id="PF02417">
    <property type="entry name" value="Chromate_transp"/>
    <property type="match status" value="1"/>
</dbReference>
<dbReference type="GO" id="GO:0015109">
    <property type="term" value="F:chromate transmembrane transporter activity"/>
    <property type="evidence" value="ECO:0007669"/>
    <property type="project" value="InterPro"/>
</dbReference>
<organism evidence="8 9">
    <name type="scientific">Hydrogenophilus thermoluteolus</name>
    <name type="common">Pseudomonas hydrogenothermophila</name>
    <dbReference type="NCBI Taxonomy" id="297"/>
    <lineage>
        <taxon>Bacteria</taxon>
        <taxon>Pseudomonadati</taxon>
        <taxon>Pseudomonadota</taxon>
        <taxon>Hydrogenophilia</taxon>
        <taxon>Hydrogenophilales</taxon>
        <taxon>Hydrogenophilaceae</taxon>
        <taxon>Hydrogenophilus</taxon>
    </lineage>
</organism>
<dbReference type="GO" id="GO:0005886">
    <property type="term" value="C:plasma membrane"/>
    <property type="evidence" value="ECO:0007669"/>
    <property type="project" value="UniProtKB-SubCell"/>
</dbReference>
<evidence type="ECO:0000256" key="1">
    <source>
        <dbReference type="ARBA" id="ARBA00004651"/>
    </source>
</evidence>
<keyword evidence="3" id="KW-1003">Cell membrane</keyword>
<feature type="transmembrane region" description="Helical" evidence="7">
    <location>
        <begin position="12"/>
        <end position="31"/>
    </location>
</feature>
<dbReference type="PANTHER" id="PTHR43663:SF1">
    <property type="entry name" value="CHROMATE TRANSPORTER"/>
    <property type="match status" value="1"/>
</dbReference>
<evidence type="ECO:0000256" key="6">
    <source>
        <dbReference type="ARBA" id="ARBA00023136"/>
    </source>
</evidence>
<dbReference type="RefSeq" id="WP_119335301.1">
    <property type="nucleotide sequence ID" value="NZ_AP018558.1"/>
</dbReference>
<name>A0A2Z6DZA4_HYDTE</name>
<feature type="transmembrane region" description="Helical" evidence="7">
    <location>
        <begin position="67"/>
        <end position="90"/>
    </location>
</feature>
<sequence>MNGLSAADLFDLVSHFLLLSLLSIGGAMSAAPEMHRYFVVERGWLDETGFVTSIALAQAAPGPNVTFVAVVGYQIAGLVGALAALCGILLPSTLLSLRVSRWLRTHRTSVGVQAFTVGLAPMTVGLLLATSWVLLKPFLDGAETVPWGPILLIAVTVWCMLRTRLAPIWLILMGGLVGALGYG</sequence>
<feature type="transmembrane region" description="Helical" evidence="7">
    <location>
        <begin position="166"/>
        <end position="182"/>
    </location>
</feature>
<keyword evidence="6 7" id="KW-0472">Membrane</keyword>
<dbReference type="InterPro" id="IPR003370">
    <property type="entry name" value="Chromate_transpt"/>
</dbReference>
<dbReference type="KEGG" id="htl:HPTL_1311"/>
<evidence type="ECO:0000313" key="9">
    <source>
        <dbReference type="Proteomes" id="UP000262004"/>
    </source>
</evidence>
<dbReference type="EMBL" id="AP018558">
    <property type="protein sequence ID" value="BBD77575.1"/>
    <property type="molecule type" value="Genomic_DNA"/>
</dbReference>
<dbReference type="InterPro" id="IPR052518">
    <property type="entry name" value="CHR_Transporter"/>
</dbReference>
<dbReference type="Proteomes" id="UP000262004">
    <property type="component" value="Chromosome"/>
</dbReference>
<dbReference type="PANTHER" id="PTHR43663">
    <property type="entry name" value="CHROMATE TRANSPORT PROTEIN-RELATED"/>
    <property type="match status" value="1"/>
</dbReference>
<proteinExistence type="inferred from homology"/>
<keyword evidence="5 7" id="KW-1133">Transmembrane helix</keyword>
<evidence type="ECO:0000256" key="3">
    <source>
        <dbReference type="ARBA" id="ARBA00022475"/>
    </source>
</evidence>
<comment type="subcellular location">
    <subcellularLocation>
        <location evidence="1">Cell membrane</location>
        <topology evidence="1">Multi-pass membrane protein</topology>
    </subcellularLocation>
</comment>